<dbReference type="Proteomes" id="UP000199306">
    <property type="component" value="Unassembled WGS sequence"/>
</dbReference>
<evidence type="ECO:0000313" key="6">
    <source>
        <dbReference type="Proteomes" id="UP000199306"/>
    </source>
</evidence>
<dbReference type="GO" id="GO:0016628">
    <property type="term" value="F:oxidoreductase activity, acting on the CH-CH group of donors, NAD or NADP as acceptor"/>
    <property type="evidence" value="ECO:0007669"/>
    <property type="project" value="UniProtKB-ARBA"/>
</dbReference>
<sequence>MSSKLFSPARLGSIELSNHIVMAPMTRSRAINNIPTALVAQYYGQRAGAGLIITEGTSPSANGLGYSRIPGIFSQEQIAGWKLTTEAVHAKGGKIFIQLMHTGRVGHPANLSPEAEVIAPSAVTFEGQMWTDAEGMKDYPTPREMTKADIESTIQEYVQASKNAIEAGFDGVELHGANGYLIDQFINTQSNVRTDEYGGSIEGRAKFLLEIAEAASEAIGKDKVGVRLSPYGLFNGTEIFETIDSDYQYIAQKLNDLGIVYVHLVDHSSQGAPVVSPVVVNNIRAAFKGTLILSGGYDVARAEADLASGQADLIGIGRHFISNPDLVERLETGAELAAIKYDLLYTAGEEGYVDYPVLAEVEN</sequence>
<dbReference type="Pfam" id="PF00724">
    <property type="entry name" value="Oxidored_FMN"/>
    <property type="match status" value="1"/>
</dbReference>
<dbReference type="AlphaFoldDB" id="A0A1I5RP07"/>
<keyword evidence="6" id="KW-1185">Reference proteome</keyword>
<organism evidence="5 6">
    <name type="scientific">Pseudarcicella hirudinis</name>
    <dbReference type="NCBI Taxonomy" id="1079859"/>
    <lineage>
        <taxon>Bacteria</taxon>
        <taxon>Pseudomonadati</taxon>
        <taxon>Bacteroidota</taxon>
        <taxon>Cytophagia</taxon>
        <taxon>Cytophagales</taxon>
        <taxon>Flectobacillaceae</taxon>
        <taxon>Pseudarcicella</taxon>
    </lineage>
</organism>
<evidence type="ECO:0000313" key="5">
    <source>
        <dbReference type="EMBL" id="SFP60011.1"/>
    </source>
</evidence>
<dbReference type="InterPro" id="IPR045247">
    <property type="entry name" value="Oye-like"/>
</dbReference>
<evidence type="ECO:0000256" key="2">
    <source>
        <dbReference type="ARBA" id="ARBA00005979"/>
    </source>
</evidence>
<name>A0A1I5RP07_9BACT</name>
<dbReference type="GO" id="GO:0005829">
    <property type="term" value="C:cytosol"/>
    <property type="evidence" value="ECO:0007669"/>
    <property type="project" value="UniProtKB-ARBA"/>
</dbReference>
<evidence type="ECO:0000256" key="3">
    <source>
        <dbReference type="ARBA" id="ARBA00023002"/>
    </source>
</evidence>
<feature type="domain" description="NADH:flavin oxidoreductase/NADH oxidase N-terminal" evidence="4">
    <location>
        <begin position="4"/>
        <end position="335"/>
    </location>
</feature>
<comment type="similarity">
    <text evidence="2">Belongs to the NADH:flavin oxidoreductase/NADH oxidase family.</text>
</comment>
<dbReference type="Gene3D" id="3.20.20.70">
    <property type="entry name" value="Aldolase class I"/>
    <property type="match status" value="1"/>
</dbReference>
<dbReference type="InterPro" id="IPR001155">
    <property type="entry name" value="OxRdtase_FMN_N"/>
</dbReference>
<dbReference type="GO" id="GO:0010181">
    <property type="term" value="F:FMN binding"/>
    <property type="evidence" value="ECO:0007669"/>
    <property type="project" value="InterPro"/>
</dbReference>
<comment type="cofactor">
    <cofactor evidence="1">
        <name>FMN</name>
        <dbReference type="ChEBI" id="CHEBI:58210"/>
    </cofactor>
</comment>
<accession>A0A1I5RP07</accession>
<proteinExistence type="inferred from homology"/>
<reference evidence="5 6" key="1">
    <citation type="submission" date="2016-10" db="EMBL/GenBank/DDBJ databases">
        <authorList>
            <person name="de Groot N.N."/>
        </authorList>
    </citation>
    <scope>NUCLEOTIDE SEQUENCE [LARGE SCALE GENOMIC DNA]</scope>
    <source>
        <strain evidence="6">E92,LMG 26720,CCM 7988</strain>
    </source>
</reference>
<dbReference type="CDD" id="cd02933">
    <property type="entry name" value="OYE_like_FMN"/>
    <property type="match status" value="1"/>
</dbReference>
<dbReference type="FunFam" id="3.20.20.70:FF:000059">
    <property type="entry name" value="N-ethylmaleimide reductase, FMN-linked"/>
    <property type="match status" value="1"/>
</dbReference>
<dbReference type="PANTHER" id="PTHR22893:SF91">
    <property type="entry name" value="NADPH DEHYDROGENASE 2-RELATED"/>
    <property type="match status" value="1"/>
</dbReference>
<dbReference type="OrthoDB" id="9772736at2"/>
<evidence type="ECO:0000259" key="4">
    <source>
        <dbReference type="Pfam" id="PF00724"/>
    </source>
</evidence>
<evidence type="ECO:0000256" key="1">
    <source>
        <dbReference type="ARBA" id="ARBA00001917"/>
    </source>
</evidence>
<dbReference type="STRING" id="1079859.SAMN04515674_104163"/>
<dbReference type="EMBL" id="FOXH01000004">
    <property type="protein sequence ID" value="SFP60011.1"/>
    <property type="molecule type" value="Genomic_DNA"/>
</dbReference>
<dbReference type="PANTHER" id="PTHR22893">
    <property type="entry name" value="NADH OXIDOREDUCTASE-RELATED"/>
    <property type="match status" value="1"/>
</dbReference>
<dbReference type="SUPFAM" id="SSF51395">
    <property type="entry name" value="FMN-linked oxidoreductases"/>
    <property type="match status" value="1"/>
</dbReference>
<protein>
    <submittedName>
        <fullName evidence="5">N-ethylmaleimide reductase</fullName>
    </submittedName>
</protein>
<keyword evidence="3" id="KW-0560">Oxidoreductase</keyword>
<dbReference type="RefSeq" id="WP_092015474.1">
    <property type="nucleotide sequence ID" value="NZ_FOXH01000004.1"/>
</dbReference>
<gene>
    <name evidence="5" type="ORF">SAMN04515674_104163</name>
</gene>
<dbReference type="InterPro" id="IPR013785">
    <property type="entry name" value="Aldolase_TIM"/>
</dbReference>